<sequence>MLGQILIVHVLFSLLLGAPIGTMLQRLEVVEEIRTHWILRQ</sequence>
<dbReference type="EMBL" id="OMOF01000260">
    <property type="protein sequence ID" value="SPF45506.1"/>
    <property type="molecule type" value="Genomic_DNA"/>
</dbReference>
<evidence type="ECO:0000313" key="2">
    <source>
        <dbReference type="Proteomes" id="UP000238916"/>
    </source>
</evidence>
<organism evidence="1 2">
    <name type="scientific">Candidatus Desulfosporosinus infrequens</name>
    <dbReference type="NCBI Taxonomy" id="2043169"/>
    <lineage>
        <taxon>Bacteria</taxon>
        <taxon>Bacillati</taxon>
        <taxon>Bacillota</taxon>
        <taxon>Clostridia</taxon>
        <taxon>Eubacteriales</taxon>
        <taxon>Desulfitobacteriaceae</taxon>
        <taxon>Desulfosporosinus</taxon>
    </lineage>
</organism>
<protein>
    <submittedName>
        <fullName evidence="1">Uncharacterized protein</fullName>
    </submittedName>
</protein>
<gene>
    <name evidence="1" type="ORF">SBF1_3320005</name>
</gene>
<dbReference type="Proteomes" id="UP000238916">
    <property type="component" value="Unassembled WGS sequence"/>
</dbReference>
<accession>A0A2U3L0N2</accession>
<name>A0A2U3L0N2_9FIRM</name>
<proteinExistence type="predicted"/>
<evidence type="ECO:0000313" key="1">
    <source>
        <dbReference type="EMBL" id="SPF45506.1"/>
    </source>
</evidence>
<dbReference type="AlphaFoldDB" id="A0A2U3L0N2"/>
<reference evidence="2" key="1">
    <citation type="submission" date="2018-02" db="EMBL/GenBank/DDBJ databases">
        <authorList>
            <person name="Hausmann B."/>
        </authorList>
    </citation>
    <scope>NUCLEOTIDE SEQUENCE [LARGE SCALE GENOMIC DNA]</scope>
    <source>
        <strain evidence="2">Peat soil MAG SbF1</strain>
    </source>
</reference>